<reference evidence="1 2" key="1">
    <citation type="submission" date="2020-08" db="EMBL/GenBank/DDBJ databases">
        <title>Functional genomics of gut bacteria from endangered species of beetles.</title>
        <authorList>
            <person name="Carlos-Shanley C."/>
        </authorList>
    </citation>
    <scope>NUCLEOTIDE SEQUENCE [LARGE SCALE GENOMIC DNA]</scope>
    <source>
        <strain evidence="1 2">S00068</strain>
    </source>
</reference>
<keyword evidence="2" id="KW-1185">Reference proteome</keyword>
<dbReference type="EMBL" id="JACHKS010000005">
    <property type="protein sequence ID" value="MBB6333335.1"/>
    <property type="molecule type" value="Genomic_DNA"/>
</dbReference>
<dbReference type="RefSeq" id="WP_184560263.1">
    <property type="nucleotide sequence ID" value="NZ_JACHKS010000005.1"/>
</dbReference>
<evidence type="ECO:0008006" key="3">
    <source>
        <dbReference type="Google" id="ProtNLM"/>
    </source>
</evidence>
<accession>A0ABR6Q6H5</accession>
<dbReference type="Proteomes" id="UP000587367">
    <property type="component" value="Unassembled WGS sequence"/>
</dbReference>
<name>A0ABR6Q6H5_9FLAO</name>
<sequence length="128" mass="13770">MNYIAYKVNHVEGDNLEDLNLNIPSSQYIVAVVGSYFVSNDGNNQLSMSFIGEGDFSPKNIYAFNSGGTWHLTANFPHATTKNFLTGVNGSWTIYCLVINNTFSKDLGSSVVNFGGSNSTTGTVPTGL</sequence>
<evidence type="ECO:0000313" key="2">
    <source>
        <dbReference type="Proteomes" id="UP000587367"/>
    </source>
</evidence>
<proteinExistence type="predicted"/>
<protein>
    <recommendedName>
        <fullName evidence="3">P/Homo B domain-containing protein</fullName>
    </recommendedName>
</protein>
<evidence type="ECO:0000313" key="1">
    <source>
        <dbReference type="EMBL" id="MBB6333335.1"/>
    </source>
</evidence>
<comment type="caution">
    <text evidence="1">The sequence shown here is derived from an EMBL/GenBank/DDBJ whole genome shotgun (WGS) entry which is preliminary data.</text>
</comment>
<organism evidence="1 2">
    <name type="scientific">Chryseobacterium sediminis</name>
    <dbReference type="NCBI Taxonomy" id="1679494"/>
    <lineage>
        <taxon>Bacteria</taxon>
        <taxon>Pseudomonadati</taxon>
        <taxon>Bacteroidota</taxon>
        <taxon>Flavobacteriia</taxon>
        <taxon>Flavobacteriales</taxon>
        <taxon>Weeksellaceae</taxon>
        <taxon>Chryseobacterium group</taxon>
        <taxon>Chryseobacterium</taxon>
    </lineage>
</organism>
<gene>
    <name evidence="1" type="ORF">HNP24_004361</name>
</gene>